<accession>A0ABR3XRS7</accession>
<evidence type="ECO:0000256" key="6">
    <source>
        <dbReference type="ARBA" id="ARBA00023242"/>
    </source>
</evidence>
<gene>
    <name evidence="9" type="primary">RRN3_1</name>
    <name evidence="9" type="ORF">Daus18300_001976</name>
</gene>
<evidence type="ECO:0000313" key="9">
    <source>
        <dbReference type="EMBL" id="KAL1878701.1"/>
    </source>
</evidence>
<keyword evidence="10" id="KW-1185">Reference proteome</keyword>
<comment type="caution">
    <text evidence="9">The sequence shown here is derived from an EMBL/GenBank/DDBJ whole genome shotgun (WGS) entry which is preliminary data.</text>
</comment>
<sequence>MEAYPEDRPSFTSFWRKTKEDSTTRELTFVQSDPRQSSYKAPEQGEVSGQISKDKRRVQVRKAQVAHRQRKAKYVEQLEADIAGIRDKISSAESARQMLRDENDAIRAQLSAAAAAAASAYNHTTAPAVELSSMSPYLHDHFQYQNPNLDPSLGMDHFDAMNLNVDGTLHALPPFYTSESSPFASSGVGSSLGGGSPQFPARSGSSSPYTYLQGI</sequence>
<keyword evidence="7" id="KW-0175">Coiled coil</keyword>
<dbReference type="InterPro" id="IPR046347">
    <property type="entry name" value="bZIP_sf"/>
</dbReference>
<evidence type="ECO:0000256" key="4">
    <source>
        <dbReference type="ARBA" id="ARBA00023125"/>
    </source>
</evidence>
<feature type="coiled-coil region" evidence="7">
    <location>
        <begin position="75"/>
        <end position="109"/>
    </location>
</feature>
<protein>
    <submittedName>
        <fullName evidence="9">DNA independent RNA polymerase I transcription factor</fullName>
    </submittedName>
</protein>
<dbReference type="SUPFAM" id="SSF57959">
    <property type="entry name" value="Leucine zipper domain"/>
    <property type="match status" value="1"/>
</dbReference>
<dbReference type="EMBL" id="JAWRVE010000011">
    <property type="protein sequence ID" value="KAL1878701.1"/>
    <property type="molecule type" value="Genomic_DNA"/>
</dbReference>
<dbReference type="PANTHER" id="PTHR40621:SF11">
    <property type="entry name" value="TRANSCRIPTION FACTOR KAPC-RELATED"/>
    <property type="match status" value="1"/>
</dbReference>
<dbReference type="Gene3D" id="1.20.5.170">
    <property type="match status" value="1"/>
</dbReference>
<dbReference type="CDD" id="cd14688">
    <property type="entry name" value="bZIP_YAP"/>
    <property type="match status" value="1"/>
</dbReference>
<feature type="compositionally biased region" description="Polar residues" evidence="8">
    <location>
        <begin position="25"/>
        <end position="39"/>
    </location>
</feature>
<keyword evidence="3" id="KW-0805">Transcription regulation</keyword>
<keyword evidence="5" id="KW-0804">Transcription</keyword>
<organism evidence="9 10">
    <name type="scientific">Diaporthe australafricana</name>
    <dbReference type="NCBI Taxonomy" id="127596"/>
    <lineage>
        <taxon>Eukaryota</taxon>
        <taxon>Fungi</taxon>
        <taxon>Dikarya</taxon>
        <taxon>Ascomycota</taxon>
        <taxon>Pezizomycotina</taxon>
        <taxon>Sordariomycetes</taxon>
        <taxon>Sordariomycetidae</taxon>
        <taxon>Diaporthales</taxon>
        <taxon>Diaporthaceae</taxon>
        <taxon>Diaporthe</taxon>
    </lineage>
</organism>
<reference evidence="9 10" key="1">
    <citation type="journal article" date="2024" name="IMA Fungus">
        <title>IMA Genome - F19 : A genome assembly and annotation guide to empower mycologists, including annotated draft genome sequences of Ceratocystis pirilliformis, Diaporthe australafricana, Fusarium ophioides, Paecilomyces lecythidis, and Sporothrix stenoceras.</title>
        <authorList>
            <person name="Aylward J."/>
            <person name="Wilson A.M."/>
            <person name="Visagie C.M."/>
            <person name="Spraker J."/>
            <person name="Barnes I."/>
            <person name="Buitendag C."/>
            <person name="Ceriani C."/>
            <person name="Del Mar Angel L."/>
            <person name="du Plessis D."/>
            <person name="Fuchs T."/>
            <person name="Gasser K."/>
            <person name="Kramer D."/>
            <person name="Li W."/>
            <person name="Munsamy K."/>
            <person name="Piso A."/>
            <person name="Price J.L."/>
            <person name="Sonnekus B."/>
            <person name="Thomas C."/>
            <person name="van der Nest A."/>
            <person name="van Dijk A."/>
            <person name="van Heerden A."/>
            <person name="van Vuuren N."/>
            <person name="Yilmaz N."/>
            <person name="Duong T.A."/>
            <person name="van der Merwe N.A."/>
            <person name="Wingfield M.J."/>
            <person name="Wingfield B.D."/>
        </authorList>
    </citation>
    <scope>NUCLEOTIDE SEQUENCE [LARGE SCALE GENOMIC DNA]</scope>
    <source>
        <strain evidence="9 10">CMW 18300</strain>
    </source>
</reference>
<evidence type="ECO:0000256" key="7">
    <source>
        <dbReference type="SAM" id="Coils"/>
    </source>
</evidence>
<dbReference type="PANTHER" id="PTHR40621">
    <property type="entry name" value="TRANSCRIPTION FACTOR KAPC-RELATED"/>
    <property type="match status" value="1"/>
</dbReference>
<dbReference type="Proteomes" id="UP001583177">
    <property type="component" value="Unassembled WGS sequence"/>
</dbReference>
<keyword evidence="6" id="KW-0539">Nucleus</keyword>
<proteinExistence type="inferred from homology"/>
<name>A0ABR3XRS7_9PEZI</name>
<comment type="subcellular location">
    <subcellularLocation>
        <location evidence="1">Nucleus</location>
    </subcellularLocation>
</comment>
<evidence type="ECO:0000256" key="1">
    <source>
        <dbReference type="ARBA" id="ARBA00004123"/>
    </source>
</evidence>
<feature type="region of interest" description="Disordered" evidence="8">
    <location>
        <begin position="22"/>
        <end position="55"/>
    </location>
</feature>
<dbReference type="InterPro" id="IPR050936">
    <property type="entry name" value="AP-1-like"/>
</dbReference>
<keyword evidence="4" id="KW-0238">DNA-binding</keyword>
<feature type="region of interest" description="Disordered" evidence="8">
    <location>
        <begin position="184"/>
        <end position="215"/>
    </location>
</feature>
<evidence type="ECO:0000256" key="3">
    <source>
        <dbReference type="ARBA" id="ARBA00023015"/>
    </source>
</evidence>
<evidence type="ECO:0000256" key="5">
    <source>
        <dbReference type="ARBA" id="ARBA00023163"/>
    </source>
</evidence>
<feature type="compositionally biased region" description="Polar residues" evidence="8">
    <location>
        <begin position="203"/>
        <end position="215"/>
    </location>
</feature>
<comment type="similarity">
    <text evidence="2">Belongs to the bZIP family.</text>
</comment>
<evidence type="ECO:0000256" key="2">
    <source>
        <dbReference type="ARBA" id="ARBA00007163"/>
    </source>
</evidence>
<evidence type="ECO:0000313" key="10">
    <source>
        <dbReference type="Proteomes" id="UP001583177"/>
    </source>
</evidence>
<evidence type="ECO:0000256" key="8">
    <source>
        <dbReference type="SAM" id="MobiDB-lite"/>
    </source>
</evidence>